<sequence>MIKSLVILLLFFGLTTAEVDRIYRVALERDFADLKLIIGTSRCWLSGTDGDITPSIGFIDGRDRLLWKYTLPVIFGADSDNLEAGTRLKVADKMPTGTVNEIEEICLKHANGSQKMYENCFGPNVVNIEKYAWHRRSSEWKPGYISTMIDYVIHSNTEKETTEEKFLMIGPFYDCDSNWVDSKHRESYIRWDVKDYISRKYLPSEHFKVGRHLPQVQFHHN</sequence>
<dbReference type="EMBL" id="JAUCMV010000002">
    <property type="protein sequence ID" value="KAK0419805.1"/>
    <property type="molecule type" value="Genomic_DNA"/>
</dbReference>
<dbReference type="AlphaFoldDB" id="A0AA39I9X6"/>
<organism evidence="2 3">
    <name type="scientific">Steinernema hermaphroditum</name>
    <dbReference type="NCBI Taxonomy" id="289476"/>
    <lineage>
        <taxon>Eukaryota</taxon>
        <taxon>Metazoa</taxon>
        <taxon>Ecdysozoa</taxon>
        <taxon>Nematoda</taxon>
        <taxon>Chromadorea</taxon>
        <taxon>Rhabditida</taxon>
        <taxon>Tylenchina</taxon>
        <taxon>Panagrolaimomorpha</taxon>
        <taxon>Strongyloidoidea</taxon>
        <taxon>Steinernematidae</taxon>
        <taxon>Steinernema</taxon>
    </lineage>
</organism>
<reference evidence="2" key="1">
    <citation type="submission" date="2023-06" db="EMBL/GenBank/DDBJ databases">
        <title>Genomic analysis of the entomopathogenic nematode Steinernema hermaphroditum.</title>
        <authorList>
            <person name="Schwarz E.M."/>
            <person name="Heppert J.K."/>
            <person name="Baniya A."/>
            <person name="Schwartz H.T."/>
            <person name="Tan C.-H."/>
            <person name="Antoshechkin I."/>
            <person name="Sternberg P.W."/>
            <person name="Goodrich-Blair H."/>
            <person name="Dillman A.R."/>
        </authorList>
    </citation>
    <scope>NUCLEOTIDE SEQUENCE</scope>
    <source>
        <strain evidence="2">PS9179</strain>
        <tissue evidence="2">Whole animal</tissue>
    </source>
</reference>
<keyword evidence="3" id="KW-1185">Reference proteome</keyword>
<accession>A0AA39I9X6</accession>
<evidence type="ECO:0000256" key="1">
    <source>
        <dbReference type="SAM" id="SignalP"/>
    </source>
</evidence>
<feature type="signal peptide" evidence="1">
    <location>
        <begin position="1"/>
        <end position="17"/>
    </location>
</feature>
<gene>
    <name evidence="2" type="ORF">QR680_014331</name>
</gene>
<dbReference type="Proteomes" id="UP001175271">
    <property type="component" value="Unassembled WGS sequence"/>
</dbReference>
<evidence type="ECO:0000313" key="3">
    <source>
        <dbReference type="Proteomes" id="UP001175271"/>
    </source>
</evidence>
<keyword evidence="1" id="KW-0732">Signal</keyword>
<comment type="caution">
    <text evidence="2">The sequence shown here is derived from an EMBL/GenBank/DDBJ whole genome shotgun (WGS) entry which is preliminary data.</text>
</comment>
<name>A0AA39I9X6_9BILA</name>
<proteinExistence type="predicted"/>
<evidence type="ECO:0000313" key="2">
    <source>
        <dbReference type="EMBL" id="KAK0419805.1"/>
    </source>
</evidence>
<feature type="chain" id="PRO_5041246448" evidence="1">
    <location>
        <begin position="18"/>
        <end position="221"/>
    </location>
</feature>
<protein>
    <submittedName>
        <fullName evidence="2">Uncharacterized protein</fullName>
    </submittedName>
</protein>